<keyword evidence="3" id="KW-1185">Reference proteome</keyword>
<dbReference type="RefSeq" id="WP_260594126.1">
    <property type="nucleotide sequence ID" value="NZ_CP104003.1"/>
</dbReference>
<keyword evidence="1" id="KW-1133">Transmembrane helix</keyword>
<reference evidence="2" key="1">
    <citation type="submission" date="2022-09" db="EMBL/GenBank/DDBJ databases">
        <title>Diverse halophilic archaea isolated from saline environments.</title>
        <authorList>
            <person name="Cui H.-L."/>
        </authorList>
    </citation>
    <scope>NUCLEOTIDE SEQUENCE</scope>
    <source>
        <strain evidence="2">ZS-35-S2</strain>
    </source>
</reference>
<dbReference type="KEGG" id="ssai:N0B31_02050"/>
<dbReference type="Proteomes" id="UP001057580">
    <property type="component" value="Chromosome"/>
</dbReference>
<sequence length="224" mass="23347">MATEPARSLPAAEFPTRSAALVLAVEALVLLAYFGLTPSSVTHPRYVLYPFLWMNVALYAVWRVSPADPLDWARHLADFAGVGYFLALAFLGGLLAVFGPDHAHTHIHGWQVTMASPGYGPRVGYVGSWFHVYVVPYRVVGYAALAYLLSAAIRDASVGSLRAVSGALGVVTCVGCAFPLLASLASGGGLLAGVAATATAYPLDVSTAAFLLAVVALSWRPGGG</sequence>
<organism evidence="2 3">
    <name type="scientific">Salinirubellus salinus</name>
    <dbReference type="NCBI Taxonomy" id="1364945"/>
    <lineage>
        <taxon>Archaea</taxon>
        <taxon>Methanobacteriati</taxon>
        <taxon>Methanobacteriota</taxon>
        <taxon>Stenosarchaea group</taxon>
        <taxon>Halobacteria</taxon>
        <taxon>Halobacteriales</taxon>
        <taxon>Natronomonadaceae</taxon>
        <taxon>Salinirubellus</taxon>
    </lineage>
</organism>
<evidence type="ECO:0000313" key="2">
    <source>
        <dbReference type="EMBL" id="UWM55074.1"/>
    </source>
</evidence>
<feature type="transmembrane region" description="Helical" evidence="1">
    <location>
        <begin position="76"/>
        <end position="98"/>
    </location>
</feature>
<name>A0A9E7R4H8_9EURY</name>
<evidence type="ECO:0000313" key="3">
    <source>
        <dbReference type="Proteomes" id="UP001057580"/>
    </source>
</evidence>
<feature type="transmembrane region" description="Helical" evidence="1">
    <location>
        <begin position="129"/>
        <end position="149"/>
    </location>
</feature>
<feature type="transmembrane region" description="Helical" evidence="1">
    <location>
        <begin position="201"/>
        <end position="219"/>
    </location>
</feature>
<feature type="transmembrane region" description="Helical" evidence="1">
    <location>
        <begin position="161"/>
        <end position="181"/>
    </location>
</feature>
<feature type="transmembrane region" description="Helical" evidence="1">
    <location>
        <begin position="20"/>
        <end position="41"/>
    </location>
</feature>
<dbReference type="AlphaFoldDB" id="A0A9E7R4H8"/>
<dbReference type="InterPro" id="IPR055968">
    <property type="entry name" value="DUF7546"/>
</dbReference>
<dbReference type="Pfam" id="PF24412">
    <property type="entry name" value="DUF7546"/>
    <property type="match status" value="1"/>
</dbReference>
<evidence type="ECO:0000256" key="1">
    <source>
        <dbReference type="SAM" id="Phobius"/>
    </source>
</evidence>
<gene>
    <name evidence="2" type="ORF">N0B31_02050</name>
</gene>
<feature type="transmembrane region" description="Helical" evidence="1">
    <location>
        <begin position="47"/>
        <end position="64"/>
    </location>
</feature>
<protein>
    <submittedName>
        <fullName evidence="2">Uncharacterized protein</fullName>
    </submittedName>
</protein>
<dbReference type="EMBL" id="CP104003">
    <property type="protein sequence ID" value="UWM55074.1"/>
    <property type="molecule type" value="Genomic_DNA"/>
</dbReference>
<dbReference type="GeneID" id="74941166"/>
<keyword evidence="1" id="KW-0472">Membrane</keyword>
<proteinExistence type="predicted"/>
<accession>A0A9E7R4H8</accession>
<keyword evidence="1" id="KW-0812">Transmembrane</keyword>